<dbReference type="PANTHER" id="PTHR36405:SF1">
    <property type="entry name" value="OS07G0520600 PROTEIN"/>
    <property type="match status" value="1"/>
</dbReference>
<dbReference type="OrthoDB" id="670923at2759"/>
<reference evidence="3" key="2">
    <citation type="submission" date="2025-08" db="UniProtKB">
        <authorList>
            <consortium name="RefSeq"/>
        </authorList>
    </citation>
    <scope>IDENTIFICATION</scope>
    <source>
        <tissue evidence="3">Leaf</tissue>
    </source>
</reference>
<dbReference type="Proteomes" id="UP000515123">
    <property type="component" value="Linkage group 7"/>
</dbReference>
<evidence type="ECO:0000313" key="2">
    <source>
        <dbReference type="Proteomes" id="UP000515123"/>
    </source>
</evidence>
<reference evidence="2" key="1">
    <citation type="journal article" date="2015" name="Nat. Genet.">
        <title>The pineapple genome and the evolution of CAM photosynthesis.</title>
        <authorList>
            <person name="Ming R."/>
            <person name="VanBuren R."/>
            <person name="Wai C.M."/>
            <person name="Tang H."/>
            <person name="Schatz M.C."/>
            <person name="Bowers J.E."/>
            <person name="Lyons E."/>
            <person name="Wang M.L."/>
            <person name="Chen J."/>
            <person name="Biggers E."/>
            <person name="Zhang J."/>
            <person name="Huang L."/>
            <person name="Zhang L."/>
            <person name="Miao W."/>
            <person name="Zhang J."/>
            <person name="Ye Z."/>
            <person name="Miao C."/>
            <person name="Lin Z."/>
            <person name="Wang H."/>
            <person name="Zhou H."/>
            <person name="Yim W.C."/>
            <person name="Priest H.D."/>
            <person name="Zheng C."/>
            <person name="Woodhouse M."/>
            <person name="Edger P.P."/>
            <person name="Guyot R."/>
            <person name="Guo H.B."/>
            <person name="Guo H."/>
            <person name="Zheng G."/>
            <person name="Singh R."/>
            <person name="Sharma A."/>
            <person name="Min X."/>
            <person name="Zheng Y."/>
            <person name="Lee H."/>
            <person name="Gurtowski J."/>
            <person name="Sedlazeck F.J."/>
            <person name="Harkess A."/>
            <person name="McKain M.R."/>
            <person name="Liao Z."/>
            <person name="Fang J."/>
            <person name="Liu J."/>
            <person name="Zhang X."/>
            <person name="Zhang Q."/>
            <person name="Hu W."/>
            <person name="Qin Y."/>
            <person name="Wang K."/>
            <person name="Chen L.Y."/>
            <person name="Shirley N."/>
            <person name="Lin Y.R."/>
            <person name="Liu L.Y."/>
            <person name="Hernandez A.G."/>
            <person name="Wright C.L."/>
            <person name="Bulone V."/>
            <person name="Tuskan G.A."/>
            <person name="Heath K."/>
            <person name="Zee F."/>
            <person name="Moore P.H."/>
            <person name="Sunkar R."/>
            <person name="Leebens-Mack J.H."/>
            <person name="Mockler T."/>
            <person name="Bennetzen J.L."/>
            <person name="Freeling M."/>
            <person name="Sankoff D."/>
            <person name="Paterson A.H."/>
            <person name="Zhu X."/>
            <person name="Yang X."/>
            <person name="Smith J.A."/>
            <person name="Cushman J.C."/>
            <person name="Paull R.E."/>
            <person name="Yu Q."/>
        </authorList>
    </citation>
    <scope>NUCLEOTIDE SEQUENCE [LARGE SCALE GENOMIC DNA]</scope>
    <source>
        <strain evidence="2">cv. F153</strain>
    </source>
</reference>
<name>A0A6P5FIE8_ANACO</name>
<protein>
    <submittedName>
        <fullName evidence="3">Uncharacterized protein LOC109713334</fullName>
    </submittedName>
</protein>
<gene>
    <name evidence="3" type="primary">LOC109713334</name>
</gene>
<accession>A0A6P5FIE8</accession>
<dbReference type="GeneID" id="109713334"/>
<feature type="region of interest" description="Disordered" evidence="1">
    <location>
        <begin position="133"/>
        <end position="230"/>
    </location>
</feature>
<dbReference type="AlphaFoldDB" id="A0A6P5FIE8"/>
<evidence type="ECO:0000256" key="1">
    <source>
        <dbReference type="SAM" id="MobiDB-lite"/>
    </source>
</evidence>
<organism evidence="2 3">
    <name type="scientific">Ananas comosus</name>
    <name type="common">Pineapple</name>
    <name type="synonym">Ananas ananas</name>
    <dbReference type="NCBI Taxonomy" id="4615"/>
    <lineage>
        <taxon>Eukaryota</taxon>
        <taxon>Viridiplantae</taxon>
        <taxon>Streptophyta</taxon>
        <taxon>Embryophyta</taxon>
        <taxon>Tracheophyta</taxon>
        <taxon>Spermatophyta</taxon>
        <taxon>Magnoliopsida</taxon>
        <taxon>Liliopsida</taxon>
        <taxon>Poales</taxon>
        <taxon>Bromeliaceae</taxon>
        <taxon>Bromelioideae</taxon>
        <taxon>Ananas</taxon>
    </lineage>
</organism>
<proteinExistence type="predicted"/>
<keyword evidence="2" id="KW-1185">Reference proteome</keyword>
<feature type="compositionally biased region" description="Low complexity" evidence="1">
    <location>
        <begin position="178"/>
        <end position="209"/>
    </location>
</feature>
<dbReference type="PANTHER" id="PTHR36405">
    <property type="entry name" value="BNAA10G09140D PROTEIN"/>
    <property type="match status" value="1"/>
</dbReference>
<evidence type="ECO:0000313" key="3">
    <source>
        <dbReference type="RefSeq" id="XP_020092950.1"/>
    </source>
</evidence>
<dbReference type="RefSeq" id="XP_020092950.1">
    <property type="nucleotide sequence ID" value="XM_020237361.1"/>
</dbReference>
<sequence>MGRCSGFSINHFSFAPSFPRFSLSLSLSLSLCIQQLKRRFFSYLQTFEFYGLSLRKFRERDEALLLVVGLLVTRILDQRLPLCCSSNFATNRYLNCSLLSTKKHAMPGATEPENADGASVKVGATGTVSSLMSRELNSTKNSPQPSPSSSRRRHQSAPVSVPCGASPRKAIQRKASQDDSPGSRSRSRSSSSSSSARSSNGSTSQRNSSAQNNGNRVPILRSNDILADRNPNVDKAEKKGHAYIVEVVDLKCNNPMSSRLKKLGFSKLSESIA</sequence>